<dbReference type="InterPro" id="IPR011990">
    <property type="entry name" value="TPR-like_helical_dom_sf"/>
</dbReference>
<proteinExistence type="predicted"/>
<evidence type="ECO:0008006" key="4">
    <source>
        <dbReference type="Google" id="ProtNLM"/>
    </source>
</evidence>
<dbReference type="Gene3D" id="1.25.40.10">
    <property type="entry name" value="Tetratricopeptide repeat domain"/>
    <property type="match status" value="1"/>
</dbReference>
<feature type="compositionally biased region" description="Basic and acidic residues" evidence="1">
    <location>
        <begin position="44"/>
        <end position="84"/>
    </location>
</feature>
<gene>
    <name evidence="2" type="ORF">BJ993_000235</name>
</gene>
<evidence type="ECO:0000256" key="1">
    <source>
        <dbReference type="SAM" id="MobiDB-lite"/>
    </source>
</evidence>
<dbReference type="RefSeq" id="WP_179647438.1">
    <property type="nucleotide sequence ID" value="NZ_JACBZM010000001.1"/>
</dbReference>
<dbReference type="EMBL" id="JACBZM010000001">
    <property type="protein sequence ID" value="NYI43155.1"/>
    <property type="molecule type" value="Genomic_DNA"/>
</dbReference>
<feature type="compositionally biased region" description="Gly residues" evidence="1">
    <location>
        <begin position="12"/>
        <end position="23"/>
    </location>
</feature>
<protein>
    <recommendedName>
        <fullName evidence="4">Tetratricopeptide repeat protein</fullName>
    </recommendedName>
</protein>
<feature type="compositionally biased region" description="Basic and acidic residues" evidence="1">
    <location>
        <begin position="95"/>
        <end position="109"/>
    </location>
</feature>
<feature type="region of interest" description="Disordered" evidence="1">
    <location>
        <begin position="1"/>
        <end position="109"/>
    </location>
</feature>
<dbReference type="AlphaFoldDB" id="A0A7Z0CLU8"/>
<comment type="caution">
    <text evidence="2">The sequence shown here is derived from an EMBL/GenBank/DDBJ whole genome shotgun (WGS) entry which is preliminary data.</text>
</comment>
<sequence>MTDQRGRRDGGSRSGGPRQGQGGDPRKSSSSRGDGKPRSSGGSGRDRKPFERKDGDKKPYERRDDKKSFDRKDGDRRPASERGGQRRGKPAGGQGERRIGGAPEQRERTVEQAVYDGPPIPDDITGTELDASIRAQLRSLPEKLALRVSRHLAAAGQLVDDDPETAYKHTLAAKARAARIAVVREAVGETAYAAGHYAEALAELRAAKRLNGATAYLPIMADCHRALGNPTRALELAKSPSVARFPSAAKAEMTIVEAGARRDLGQMDAALRTLEVSPLNSKSREPWVVRLRYAYADTLEAAGRLNDALTWFHKTNAIDSDEVTDAAERAESLEKRVDRG</sequence>
<evidence type="ECO:0000313" key="3">
    <source>
        <dbReference type="Proteomes" id="UP000562045"/>
    </source>
</evidence>
<accession>A0A7Z0CLU8</accession>
<name>A0A7Z0CLU8_9ACTN</name>
<dbReference type="SUPFAM" id="SSF48452">
    <property type="entry name" value="TPR-like"/>
    <property type="match status" value="1"/>
</dbReference>
<feature type="compositionally biased region" description="Basic and acidic residues" evidence="1">
    <location>
        <begin position="1"/>
        <end position="11"/>
    </location>
</feature>
<dbReference type="Proteomes" id="UP000562045">
    <property type="component" value="Unassembled WGS sequence"/>
</dbReference>
<reference evidence="2 3" key="1">
    <citation type="submission" date="2020-07" db="EMBL/GenBank/DDBJ databases">
        <title>Sequencing the genomes of 1000 actinobacteria strains.</title>
        <authorList>
            <person name="Klenk H.-P."/>
        </authorList>
    </citation>
    <scope>NUCLEOTIDE SEQUENCE [LARGE SCALE GENOMIC DNA]</scope>
    <source>
        <strain evidence="2 3">DSM 15131</strain>
    </source>
</reference>
<organism evidence="2 3">
    <name type="scientific">Nocardioides aromaticivorans</name>
    <dbReference type="NCBI Taxonomy" id="200618"/>
    <lineage>
        <taxon>Bacteria</taxon>
        <taxon>Bacillati</taxon>
        <taxon>Actinomycetota</taxon>
        <taxon>Actinomycetes</taxon>
        <taxon>Propionibacteriales</taxon>
        <taxon>Nocardioidaceae</taxon>
        <taxon>Nocardioides</taxon>
    </lineage>
</organism>
<evidence type="ECO:0000313" key="2">
    <source>
        <dbReference type="EMBL" id="NYI43155.1"/>
    </source>
</evidence>